<gene>
    <name evidence="7" type="ORF">E3N88_33385</name>
</gene>
<organism evidence="7 8">
    <name type="scientific">Mikania micrantha</name>
    <name type="common">bitter vine</name>
    <dbReference type="NCBI Taxonomy" id="192012"/>
    <lineage>
        <taxon>Eukaryota</taxon>
        <taxon>Viridiplantae</taxon>
        <taxon>Streptophyta</taxon>
        <taxon>Embryophyta</taxon>
        <taxon>Tracheophyta</taxon>
        <taxon>Spermatophyta</taxon>
        <taxon>Magnoliopsida</taxon>
        <taxon>eudicotyledons</taxon>
        <taxon>Gunneridae</taxon>
        <taxon>Pentapetalae</taxon>
        <taxon>asterids</taxon>
        <taxon>campanulids</taxon>
        <taxon>Asterales</taxon>
        <taxon>Asteraceae</taxon>
        <taxon>Asteroideae</taxon>
        <taxon>Heliantheae alliance</taxon>
        <taxon>Eupatorieae</taxon>
        <taxon>Mikania</taxon>
    </lineage>
</organism>
<dbReference type="SUPFAM" id="SSF103506">
    <property type="entry name" value="Mitochondrial carrier"/>
    <property type="match status" value="1"/>
</dbReference>
<evidence type="ECO:0000256" key="3">
    <source>
        <dbReference type="ARBA" id="ARBA00022692"/>
    </source>
</evidence>
<proteinExistence type="predicted"/>
<feature type="region of interest" description="Disordered" evidence="6">
    <location>
        <begin position="287"/>
        <end position="312"/>
    </location>
</feature>
<dbReference type="Pfam" id="PF00153">
    <property type="entry name" value="Mito_carr"/>
    <property type="match status" value="1"/>
</dbReference>
<keyword evidence="8" id="KW-1185">Reference proteome</keyword>
<keyword evidence="3" id="KW-0812">Transmembrane</keyword>
<sequence>MFLCVFRQFPLHCVDQTAKDTWDKRYSKLQELIAGGAARAFAKTVVALLERIKILLQTRIQGFYSLEVYQSLKKLLKHEGLPGFYKYGSAVAVVLGCGVVVIGVDKLTVVLGGGWWQWLVGGDICDGVGWQQDVAVAECTVAGEGDGWVVMGWLLMEGGEAVKTDYIKDFWELTYPSTEMGLCKIPVNPVEDVKCTALNPLEGHLPNAKAGYQGFEEPISKEDRLQNQLNGRCGGDQRPNATGRTKQQPIIPVSDANFIQLSNLVTQNKGYFESPWYLGSDRTWNQSGPEERQCSHSIPVPIPAQRPDPADSKLRTCQRHLGVDQDEELGSRTRNGGKAAITEGRVRCGQNERRIAIIRAFDSTMPPHAINNRQRACDKHHLHHRVIQGDEDGEQVQIARKENDDVQLLRLE</sequence>
<dbReference type="EMBL" id="SZYD01000016">
    <property type="protein sequence ID" value="KAD3337864.1"/>
    <property type="molecule type" value="Genomic_DNA"/>
</dbReference>
<dbReference type="GO" id="GO:0016020">
    <property type="term" value="C:membrane"/>
    <property type="evidence" value="ECO:0007669"/>
    <property type="project" value="UniProtKB-SubCell"/>
</dbReference>
<evidence type="ECO:0000256" key="4">
    <source>
        <dbReference type="ARBA" id="ARBA00022737"/>
    </source>
</evidence>
<protein>
    <submittedName>
        <fullName evidence="7">Uncharacterized protein</fullName>
    </submittedName>
</protein>
<dbReference type="PRINTS" id="PR00926">
    <property type="entry name" value="MITOCARRIER"/>
</dbReference>
<dbReference type="InterPro" id="IPR018108">
    <property type="entry name" value="MCP_transmembrane"/>
</dbReference>
<keyword evidence="2" id="KW-0813">Transport</keyword>
<evidence type="ECO:0000256" key="6">
    <source>
        <dbReference type="SAM" id="MobiDB-lite"/>
    </source>
</evidence>
<comment type="subcellular location">
    <subcellularLocation>
        <location evidence="1">Membrane</location>
        <topology evidence="1">Multi-pass membrane protein</topology>
    </subcellularLocation>
</comment>
<dbReference type="InterPro" id="IPR002067">
    <property type="entry name" value="MCP"/>
</dbReference>
<dbReference type="GO" id="GO:0055085">
    <property type="term" value="P:transmembrane transport"/>
    <property type="evidence" value="ECO:0007669"/>
    <property type="project" value="InterPro"/>
</dbReference>
<dbReference type="InterPro" id="IPR023395">
    <property type="entry name" value="MCP_dom_sf"/>
</dbReference>
<reference evidence="7 8" key="1">
    <citation type="submission" date="2019-05" db="EMBL/GenBank/DDBJ databases">
        <title>Mikania micrantha, genome provides insights into the molecular mechanism of rapid growth.</title>
        <authorList>
            <person name="Liu B."/>
        </authorList>
    </citation>
    <scope>NUCLEOTIDE SEQUENCE [LARGE SCALE GENOMIC DNA]</scope>
    <source>
        <strain evidence="7">NLD-2019</strain>
        <tissue evidence="7">Leaf</tissue>
    </source>
</reference>
<keyword evidence="5" id="KW-0472">Membrane</keyword>
<dbReference type="Gene3D" id="1.50.40.10">
    <property type="entry name" value="Mitochondrial carrier domain"/>
    <property type="match status" value="1"/>
</dbReference>
<evidence type="ECO:0000256" key="2">
    <source>
        <dbReference type="ARBA" id="ARBA00022448"/>
    </source>
</evidence>
<accession>A0A5N6MBC2</accession>
<dbReference type="AlphaFoldDB" id="A0A5N6MBC2"/>
<evidence type="ECO:0000256" key="5">
    <source>
        <dbReference type="ARBA" id="ARBA00023136"/>
    </source>
</evidence>
<evidence type="ECO:0000313" key="8">
    <source>
        <dbReference type="Proteomes" id="UP000326396"/>
    </source>
</evidence>
<keyword evidence="4" id="KW-0677">Repeat</keyword>
<comment type="caution">
    <text evidence="7">The sequence shown here is derived from an EMBL/GenBank/DDBJ whole genome shotgun (WGS) entry which is preliminary data.</text>
</comment>
<evidence type="ECO:0000313" key="7">
    <source>
        <dbReference type="EMBL" id="KAD3337864.1"/>
    </source>
</evidence>
<dbReference type="Proteomes" id="UP000326396">
    <property type="component" value="Linkage Group LG6"/>
</dbReference>
<evidence type="ECO:0000256" key="1">
    <source>
        <dbReference type="ARBA" id="ARBA00004141"/>
    </source>
</evidence>
<name>A0A5N6MBC2_9ASTR</name>